<evidence type="ECO:0000256" key="4">
    <source>
        <dbReference type="ARBA" id="ARBA00022777"/>
    </source>
</evidence>
<dbReference type="InterPro" id="IPR031475">
    <property type="entry name" value="NBD_C"/>
</dbReference>
<evidence type="ECO:0000256" key="1">
    <source>
        <dbReference type="ARBA" id="ARBA00005715"/>
    </source>
</evidence>
<dbReference type="EMBL" id="RHHM01000006">
    <property type="protein sequence ID" value="RQM38427.1"/>
    <property type="molecule type" value="Genomic_DNA"/>
</dbReference>
<dbReference type="AlphaFoldDB" id="A0A3N6S0V5"/>
<evidence type="ECO:0000313" key="9">
    <source>
        <dbReference type="EMBL" id="RQM38427.1"/>
    </source>
</evidence>
<evidence type="ECO:0000313" key="10">
    <source>
        <dbReference type="Proteomes" id="UP000279457"/>
    </source>
</evidence>
<dbReference type="Gene3D" id="3.40.50.10840">
    <property type="entry name" value="Putative sugar-binding, N-terminal domain"/>
    <property type="match status" value="1"/>
</dbReference>
<dbReference type="Pfam" id="PF07005">
    <property type="entry name" value="SBD_N"/>
    <property type="match status" value="1"/>
</dbReference>
<dbReference type="SUPFAM" id="SSF142764">
    <property type="entry name" value="YgbK-like"/>
    <property type="match status" value="1"/>
</dbReference>
<dbReference type="Pfam" id="PF17042">
    <property type="entry name" value="NBD_C"/>
    <property type="match status" value="1"/>
</dbReference>
<keyword evidence="4 9" id="KW-0418">Kinase</keyword>
<dbReference type="InterPro" id="IPR037051">
    <property type="entry name" value="4-carb_acid_sugar_kinase_N_sf"/>
</dbReference>
<dbReference type="GO" id="GO:0005524">
    <property type="term" value="F:ATP binding"/>
    <property type="evidence" value="ECO:0007669"/>
    <property type="project" value="UniProtKB-KW"/>
</dbReference>
<evidence type="ECO:0000256" key="2">
    <source>
        <dbReference type="ARBA" id="ARBA00022679"/>
    </source>
</evidence>
<keyword evidence="6" id="KW-0119">Carbohydrate metabolism</keyword>
<comment type="similarity">
    <text evidence="1">Belongs to the four-carbon acid sugar kinase family.</text>
</comment>
<feature type="domain" description="Four-carbon acid sugar kinase nucleotide binding" evidence="8">
    <location>
        <begin position="258"/>
        <end position="424"/>
    </location>
</feature>
<gene>
    <name evidence="9" type="ORF">EB241_09360</name>
</gene>
<evidence type="ECO:0000259" key="7">
    <source>
        <dbReference type="Pfam" id="PF07005"/>
    </source>
</evidence>
<evidence type="ECO:0000256" key="5">
    <source>
        <dbReference type="ARBA" id="ARBA00022840"/>
    </source>
</evidence>
<dbReference type="NCBIfam" id="NF047819">
    <property type="entry name" value="ThrnKinDtnkGamma"/>
    <property type="match status" value="1"/>
</dbReference>
<keyword evidence="3" id="KW-0547">Nucleotide-binding</keyword>
<comment type="caution">
    <text evidence="9">The sequence shown here is derived from an EMBL/GenBank/DDBJ whole genome shotgun (WGS) entry which is preliminary data.</text>
</comment>
<dbReference type="GO" id="GO:0016301">
    <property type="term" value="F:kinase activity"/>
    <property type="evidence" value="ECO:0007669"/>
    <property type="project" value="UniProtKB-KW"/>
</dbReference>
<organism evidence="9 10">
    <name type="scientific">Erwinia psidii</name>
    <dbReference type="NCBI Taxonomy" id="69224"/>
    <lineage>
        <taxon>Bacteria</taxon>
        <taxon>Pseudomonadati</taxon>
        <taxon>Pseudomonadota</taxon>
        <taxon>Gammaproteobacteria</taxon>
        <taxon>Enterobacterales</taxon>
        <taxon>Erwiniaceae</taxon>
        <taxon>Erwinia</taxon>
    </lineage>
</organism>
<dbReference type="OrthoDB" id="191465at2"/>
<name>A0A3N6S0V5_9GAMM</name>
<feature type="domain" description="Four-carbon acid sugar kinase N-terminal" evidence="7">
    <location>
        <begin position="11"/>
        <end position="233"/>
    </location>
</feature>
<keyword evidence="10" id="KW-1185">Reference proteome</keyword>
<sequence length="437" mass="46221">MAYVQWKTPVLVVADDLTGANDTGGGLARAGARVNVLFNPTGEGSRDDADVWVINTDSRACDAALAAQRTTEAVTRGRVLTGDGWIFKKMDSTLRGNPGAETEAALLASNAPAALVVPAVPTLGRTTRQGMCYIDGQLLSETEYASDPKTPVSSASIITRLQEQSSLNAGLLPLDAVRQPDLAARLAAAIAEGQRLIVLDAERQEDLHHIVRTAAALSPRPLLVGAAGLSDALSEFLGGNGNSIAALPITPGQQAAMLAVIGSMSDIASRQIVRLQQHYPLCLIDIDIRQVLCDGAGDMPWRQQATEALQRGQHCVVRTCQQVSQRYDIHALCQHYGLSRQQMGEHICEFLAALVRDVVGEVQPRGLYLSGGDVAIAVASGLGAEGIHLGGLVAGCVPWGQLLNSKNDLLVLTKAGGFGDENTLVDVFHFIEEKSGE</sequence>
<evidence type="ECO:0000259" key="8">
    <source>
        <dbReference type="Pfam" id="PF17042"/>
    </source>
</evidence>
<proteinExistence type="inferred from homology"/>
<dbReference type="InterPro" id="IPR042213">
    <property type="entry name" value="NBD_C_sf"/>
</dbReference>
<dbReference type="InterPro" id="IPR010737">
    <property type="entry name" value="4-carb_acid_sugar_kinase_N"/>
</dbReference>
<accession>A0A3N6S0V5</accession>
<keyword evidence="5" id="KW-0067">ATP-binding</keyword>
<keyword evidence="2" id="KW-0808">Transferase</keyword>
<reference evidence="9 10" key="1">
    <citation type="submission" date="2018-10" db="EMBL/GenBank/DDBJ databases">
        <title>Draft genome sequence for the type isolate of Erwinia psidii, agent causal of bacterial blight in guava (Psidium guajava) and wilt and die-back of Eucalyptus spp.</title>
        <authorList>
            <person name="Hermenegildo P.S."/>
            <person name="Santos S.A."/>
            <person name="Guimaraes L.M.S."/>
            <person name="Vidigal P.M.P."/>
            <person name="Pereira I.C."/>
            <person name="Badel J.L."/>
            <person name="Alfenas-Zerbini P."/>
            <person name="Ferreira M.A.S.V."/>
            <person name="Alfenas A.C."/>
        </authorList>
    </citation>
    <scope>NUCLEOTIDE SEQUENCE [LARGE SCALE GENOMIC DNA]</scope>
    <source>
        <strain evidence="9 10">IBSBF 435</strain>
    </source>
</reference>
<evidence type="ECO:0000256" key="6">
    <source>
        <dbReference type="ARBA" id="ARBA00023277"/>
    </source>
</evidence>
<dbReference type="RefSeq" id="WP_124232880.1">
    <property type="nucleotide sequence ID" value="NZ_RHHM01000006.1"/>
</dbReference>
<dbReference type="Proteomes" id="UP000279457">
    <property type="component" value="Unassembled WGS sequence"/>
</dbReference>
<protein>
    <submittedName>
        <fullName evidence="9">Four-carbon acid sugar kinase family protein</fullName>
    </submittedName>
</protein>
<evidence type="ECO:0000256" key="3">
    <source>
        <dbReference type="ARBA" id="ARBA00022741"/>
    </source>
</evidence>
<dbReference type="Gene3D" id="3.40.980.20">
    <property type="entry name" value="Four-carbon acid sugar kinase, nucleotide binding domain"/>
    <property type="match status" value="1"/>
</dbReference>